<dbReference type="RefSeq" id="WP_170034467.1">
    <property type="nucleotide sequence ID" value="NZ_JABDTL010000001.1"/>
</dbReference>
<comment type="caution">
    <text evidence="2">The sequence shown here is derived from an EMBL/GenBank/DDBJ whole genome shotgun (WGS) entry which is preliminary data.</text>
</comment>
<sequence>MKLNVDRALRAVWLTIGVLLLGVIVVLGFVAAAGWMGTRGASEDAVRVAREAGSPAREPDLLRMSLPDSVRGTATRIIRVYRAPEPGRTSYGSGSASVAQGPTVNVVFVDDQGARLLLDRPAYIRVIDVPGDGTAEGMADPAQDWIAYDVALEDGNRDGRLDERDPRALYVSGLDGRNLRPVVRPPLRVSEYAPIRPGRMLVYAMEPTAADTAKTRQRTFIYDVASGRLMPFQTLDAVAEQAAAILAR</sequence>
<dbReference type="EMBL" id="JACHIA010000005">
    <property type="protein sequence ID" value="MBB6070630.1"/>
    <property type="molecule type" value="Genomic_DNA"/>
</dbReference>
<protein>
    <submittedName>
        <fullName evidence="2">Uncharacterized protein</fullName>
    </submittedName>
</protein>
<keyword evidence="1" id="KW-0472">Membrane</keyword>
<organism evidence="2 3">
    <name type="scientific">Longimicrobium terrae</name>
    <dbReference type="NCBI Taxonomy" id="1639882"/>
    <lineage>
        <taxon>Bacteria</taxon>
        <taxon>Pseudomonadati</taxon>
        <taxon>Gemmatimonadota</taxon>
        <taxon>Longimicrobiia</taxon>
        <taxon>Longimicrobiales</taxon>
        <taxon>Longimicrobiaceae</taxon>
        <taxon>Longimicrobium</taxon>
    </lineage>
</organism>
<gene>
    <name evidence="2" type="ORF">HNQ61_002251</name>
</gene>
<evidence type="ECO:0000313" key="2">
    <source>
        <dbReference type="EMBL" id="MBB6070630.1"/>
    </source>
</evidence>
<evidence type="ECO:0000256" key="1">
    <source>
        <dbReference type="SAM" id="Phobius"/>
    </source>
</evidence>
<evidence type="ECO:0000313" key="3">
    <source>
        <dbReference type="Proteomes" id="UP000582837"/>
    </source>
</evidence>
<keyword evidence="1" id="KW-0812">Transmembrane</keyword>
<proteinExistence type="predicted"/>
<dbReference type="AlphaFoldDB" id="A0A841GXZ7"/>
<name>A0A841GXZ7_9BACT</name>
<dbReference type="Proteomes" id="UP000582837">
    <property type="component" value="Unassembled WGS sequence"/>
</dbReference>
<keyword evidence="1" id="KW-1133">Transmembrane helix</keyword>
<feature type="transmembrane region" description="Helical" evidence="1">
    <location>
        <begin position="12"/>
        <end position="36"/>
    </location>
</feature>
<accession>A0A841GXZ7</accession>
<reference evidence="2 3" key="1">
    <citation type="submission" date="2020-08" db="EMBL/GenBank/DDBJ databases">
        <title>Genomic Encyclopedia of Type Strains, Phase IV (KMG-IV): sequencing the most valuable type-strain genomes for metagenomic binning, comparative biology and taxonomic classification.</title>
        <authorList>
            <person name="Goeker M."/>
        </authorList>
    </citation>
    <scope>NUCLEOTIDE SEQUENCE [LARGE SCALE GENOMIC DNA]</scope>
    <source>
        <strain evidence="2 3">DSM 29007</strain>
    </source>
</reference>
<keyword evidence="3" id="KW-1185">Reference proteome</keyword>